<organism evidence="2 3">
    <name type="scientific">Trichostrongylus colubriformis</name>
    <name type="common">Black scour worm</name>
    <dbReference type="NCBI Taxonomy" id="6319"/>
    <lineage>
        <taxon>Eukaryota</taxon>
        <taxon>Metazoa</taxon>
        <taxon>Ecdysozoa</taxon>
        <taxon>Nematoda</taxon>
        <taxon>Chromadorea</taxon>
        <taxon>Rhabditida</taxon>
        <taxon>Rhabditina</taxon>
        <taxon>Rhabditomorpha</taxon>
        <taxon>Strongyloidea</taxon>
        <taxon>Trichostrongylidae</taxon>
        <taxon>Trichostrongylus</taxon>
    </lineage>
</organism>
<comment type="caution">
    <text evidence="2">The sequence shown here is derived from an EMBL/GenBank/DDBJ whole genome shotgun (WGS) entry which is preliminary data.</text>
</comment>
<name>A0AAN8IRP2_TRICO</name>
<dbReference type="Proteomes" id="UP001331761">
    <property type="component" value="Unassembled WGS sequence"/>
</dbReference>
<evidence type="ECO:0000256" key="1">
    <source>
        <dbReference type="SAM" id="MobiDB-lite"/>
    </source>
</evidence>
<reference evidence="2 3" key="1">
    <citation type="submission" date="2019-10" db="EMBL/GenBank/DDBJ databases">
        <title>Assembly and Annotation for the nematode Trichostrongylus colubriformis.</title>
        <authorList>
            <person name="Martin J."/>
        </authorList>
    </citation>
    <scope>NUCLEOTIDE SEQUENCE [LARGE SCALE GENOMIC DNA]</scope>
    <source>
        <strain evidence="2">G859</strain>
        <tissue evidence="2">Whole worm</tissue>
    </source>
</reference>
<feature type="region of interest" description="Disordered" evidence="1">
    <location>
        <begin position="45"/>
        <end position="78"/>
    </location>
</feature>
<dbReference type="EMBL" id="WIXE01007042">
    <property type="protein sequence ID" value="KAK5980748.1"/>
    <property type="molecule type" value="Genomic_DNA"/>
</dbReference>
<keyword evidence="3" id="KW-1185">Reference proteome</keyword>
<protein>
    <submittedName>
        <fullName evidence="2">Uncharacterized protein</fullName>
    </submittedName>
</protein>
<gene>
    <name evidence="2" type="ORF">GCK32_020783</name>
</gene>
<proteinExistence type="predicted"/>
<evidence type="ECO:0000313" key="3">
    <source>
        <dbReference type="Proteomes" id="UP001331761"/>
    </source>
</evidence>
<sequence length="143" mass="16440">MGIIQELVCNSQGTVREAVVRLPSRRRIRRPVNLLIPLEIEEDDGTILNNSSDDHRDAEASVPAHSPNIHDGPTEKEPRYHLRNRRPINYNEDLYDRRAPARVNTFSATPYELCADHYCVEFGNPSNQETVIFPPQVRRILNN</sequence>
<accession>A0AAN8IRP2</accession>
<evidence type="ECO:0000313" key="2">
    <source>
        <dbReference type="EMBL" id="KAK5980748.1"/>
    </source>
</evidence>
<dbReference type="AlphaFoldDB" id="A0AAN8IRP2"/>